<dbReference type="Proteomes" id="UP001165343">
    <property type="component" value="Unassembled WGS sequence"/>
</dbReference>
<proteinExistence type="predicted"/>
<evidence type="ECO:0000259" key="1">
    <source>
        <dbReference type="Pfam" id="PF01863"/>
    </source>
</evidence>
<accession>A0ABT0RGL0</accession>
<name>A0ABT0RGL0_9SPHN</name>
<protein>
    <submittedName>
        <fullName evidence="2">M48 family metallopeptidase</fullName>
    </submittedName>
</protein>
<dbReference type="RefSeq" id="WP_249868294.1">
    <property type="nucleotide sequence ID" value="NZ_JAMGBC010000001.1"/>
</dbReference>
<dbReference type="EMBL" id="JAMGBC010000001">
    <property type="protein sequence ID" value="MCL6679396.1"/>
    <property type="molecule type" value="Genomic_DNA"/>
</dbReference>
<dbReference type="Pfam" id="PF01863">
    <property type="entry name" value="YgjP-like"/>
    <property type="match status" value="1"/>
</dbReference>
<comment type="caution">
    <text evidence="2">The sequence shown here is derived from an EMBL/GenBank/DDBJ whole genome shotgun (WGS) entry which is preliminary data.</text>
</comment>
<sequence length="209" mass="23223">MRLRFDERERVLKLTHPRGVKPAAALAWAASQKLWVQQQLDSALPAEPFVQGGVVPIEGADVELCWSSELPRSPKLHGGRLECGGPETGFARRIELFLKRMALATLSAETAEMAQRAEARACSVAIGDARTRWGSCSSGGSIRYSWRLILAPPEVRRFVVAHEVAHLKELNHGKQFKTLERDLFGGDVKRAQALLRAWGPRLRRIGVAR</sequence>
<dbReference type="CDD" id="cd07344">
    <property type="entry name" value="M48_yhfN_like"/>
    <property type="match status" value="1"/>
</dbReference>
<gene>
    <name evidence="2" type="ORF">LZ519_08750</name>
</gene>
<dbReference type="PANTHER" id="PTHR30399">
    <property type="entry name" value="UNCHARACTERIZED PROTEIN YGJP"/>
    <property type="match status" value="1"/>
</dbReference>
<dbReference type="InterPro" id="IPR002725">
    <property type="entry name" value="YgjP-like_metallopeptidase"/>
</dbReference>
<keyword evidence="3" id="KW-1185">Reference proteome</keyword>
<evidence type="ECO:0000313" key="2">
    <source>
        <dbReference type="EMBL" id="MCL6679396.1"/>
    </source>
</evidence>
<dbReference type="InterPro" id="IPR053136">
    <property type="entry name" value="UTP_pyrophosphatase-like"/>
</dbReference>
<dbReference type="PANTHER" id="PTHR30399:SF1">
    <property type="entry name" value="UTP PYROPHOSPHATASE"/>
    <property type="match status" value="1"/>
</dbReference>
<dbReference type="Gene3D" id="3.30.2010.10">
    <property type="entry name" value="Metalloproteases ('zincins'), catalytic domain"/>
    <property type="match status" value="1"/>
</dbReference>
<reference evidence="2" key="1">
    <citation type="submission" date="2022-05" db="EMBL/GenBank/DDBJ databases">
        <authorList>
            <person name="Jo J.-H."/>
            <person name="Im W.-T."/>
        </authorList>
    </citation>
    <scope>NUCLEOTIDE SEQUENCE</scope>
    <source>
        <strain evidence="2">RG327</strain>
    </source>
</reference>
<evidence type="ECO:0000313" key="3">
    <source>
        <dbReference type="Proteomes" id="UP001165343"/>
    </source>
</evidence>
<organism evidence="2 3">
    <name type="scientific">Sphingomonas anseongensis</name>
    <dbReference type="NCBI Taxonomy" id="2908207"/>
    <lineage>
        <taxon>Bacteria</taxon>
        <taxon>Pseudomonadati</taxon>
        <taxon>Pseudomonadota</taxon>
        <taxon>Alphaproteobacteria</taxon>
        <taxon>Sphingomonadales</taxon>
        <taxon>Sphingomonadaceae</taxon>
        <taxon>Sphingomonas</taxon>
    </lineage>
</organism>
<feature type="domain" description="YgjP-like metallopeptidase" evidence="1">
    <location>
        <begin position="2"/>
        <end position="192"/>
    </location>
</feature>